<protein>
    <submittedName>
        <fullName evidence="1">Uncharacterized protein</fullName>
    </submittedName>
</protein>
<dbReference type="AlphaFoldDB" id="A0A1R1PXI4"/>
<name>A0A1R1PXI4_ZANCU</name>
<dbReference type="Proteomes" id="UP000188320">
    <property type="component" value="Unassembled WGS sequence"/>
</dbReference>
<evidence type="ECO:0000313" key="1">
    <source>
        <dbReference type="EMBL" id="OMH85691.1"/>
    </source>
</evidence>
<gene>
    <name evidence="1" type="ORF">AX774_g770</name>
</gene>
<reference evidence="2" key="1">
    <citation type="submission" date="2017-01" db="EMBL/GenBank/DDBJ databases">
        <authorList>
            <person name="Wang Y."/>
            <person name="White M."/>
            <person name="Kvist S."/>
            <person name="Moncalvo J.-M."/>
        </authorList>
    </citation>
    <scope>NUCLEOTIDE SEQUENCE [LARGE SCALE GENOMIC DNA]</scope>
    <source>
        <strain evidence="2">COL-18-3</strain>
    </source>
</reference>
<organism evidence="1 2">
    <name type="scientific">Zancudomyces culisetae</name>
    <name type="common">Gut fungus</name>
    <name type="synonym">Smittium culisetae</name>
    <dbReference type="NCBI Taxonomy" id="1213189"/>
    <lineage>
        <taxon>Eukaryota</taxon>
        <taxon>Fungi</taxon>
        <taxon>Fungi incertae sedis</taxon>
        <taxon>Zoopagomycota</taxon>
        <taxon>Kickxellomycotina</taxon>
        <taxon>Harpellomycetes</taxon>
        <taxon>Harpellales</taxon>
        <taxon>Legeriomycetaceae</taxon>
        <taxon>Zancudomyces</taxon>
    </lineage>
</organism>
<comment type="caution">
    <text evidence="1">The sequence shown here is derived from an EMBL/GenBank/DDBJ whole genome shotgun (WGS) entry which is preliminary data.</text>
</comment>
<keyword evidence="2" id="KW-1185">Reference proteome</keyword>
<proteinExistence type="predicted"/>
<accession>A0A1R1PXI4</accession>
<evidence type="ECO:0000313" key="2">
    <source>
        <dbReference type="Proteomes" id="UP000188320"/>
    </source>
</evidence>
<sequence>MFSASLPLWLPHPTVTASRCTPLLTISFAFVATNSAASLAYKNVTKHIRLFGINFTTCIGPPRIASHILSTVVLGGSPPRYIHRFPLSLTLSRLPLPPIAPPMPCCCCGCCCCCCGCCGCGCCCVLLHRSRQ</sequence>
<dbReference type="EMBL" id="LSSK01000059">
    <property type="protein sequence ID" value="OMH85691.1"/>
    <property type="molecule type" value="Genomic_DNA"/>
</dbReference>